<proteinExistence type="inferred from homology"/>
<evidence type="ECO:0000256" key="2">
    <source>
        <dbReference type="ARBA" id="ARBA00007431"/>
    </source>
</evidence>
<dbReference type="Pfam" id="PF00631">
    <property type="entry name" value="G-gamma"/>
    <property type="match status" value="1"/>
</dbReference>
<comment type="similarity">
    <text evidence="2">Belongs to the G protein gamma family.</text>
</comment>
<dbReference type="GO" id="GO:0000750">
    <property type="term" value="P:pheromone-dependent signal transduction involved in conjugation with cellular fusion"/>
    <property type="evidence" value="ECO:0007669"/>
    <property type="project" value="InterPro"/>
</dbReference>
<keyword evidence="5" id="KW-0488">Methylation</keyword>
<dbReference type="Gene3D" id="4.10.260.10">
    <property type="entry name" value="Transducin (heterotrimeric G protein), gamma chain"/>
    <property type="match status" value="1"/>
</dbReference>
<evidence type="ECO:0000256" key="5">
    <source>
        <dbReference type="ARBA" id="ARBA00022481"/>
    </source>
</evidence>
<evidence type="ECO:0000256" key="7">
    <source>
        <dbReference type="ARBA" id="ARBA00023139"/>
    </source>
</evidence>
<evidence type="ECO:0000256" key="3">
    <source>
        <dbReference type="ARBA" id="ARBA00011581"/>
    </source>
</evidence>
<evidence type="ECO:0000256" key="1">
    <source>
        <dbReference type="ARBA" id="ARBA00004170"/>
    </source>
</evidence>
<keyword evidence="6" id="KW-0472">Membrane</keyword>
<evidence type="ECO:0000256" key="6">
    <source>
        <dbReference type="ARBA" id="ARBA00023136"/>
    </source>
</evidence>
<keyword evidence="9" id="KW-0449">Lipoprotein</keyword>
<gene>
    <name evidence="12" type="ORF">DERYTH_LOCUS10256</name>
</gene>
<comment type="subcellular location">
    <subcellularLocation>
        <location evidence="1">Membrane</location>
        <topology evidence="1">Peripheral membrane protein</topology>
    </subcellularLocation>
</comment>
<dbReference type="SMART" id="SM01224">
    <property type="entry name" value="G_gamma"/>
    <property type="match status" value="1"/>
</dbReference>
<organism evidence="12 13">
    <name type="scientific">Dentiscutata erythropus</name>
    <dbReference type="NCBI Taxonomy" id="1348616"/>
    <lineage>
        <taxon>Eukaryota</taxon>
        <taxon>Fungi</taxon>
        <taxon>Fungi incertae sedis</taxon>
        <taxon>Mucoromycota</taxon>
        <taxon>Glomeromycotina</taxon>
        <taxon>Glomeromycetes</taxon>
        <taxon>Diversisporales</taxon>
        <taxon>Gigasporaceae</taxon>
        <taxon>Dentiscutata</taxon>
    </lineage>
</organism>
<dbReference type="Proteomes" id="UP000789405">
    <property type="component" value="Unassembled WGS sequence"/>
</dbReference>
<evidence type="ECO:0000313" key="13">
    <source>
        <dbReference type="Proteomes" id="UP000789405"/>
    </source>
</evidence>
<keyword evidence="8" id="KW-0807">Transducer</keyword>
<evidence type="ECO:0000256" key="8">
    <source>
        <dbReference type="ARBA" id="ARBA00023224"/>
    </source>
</evidence>
<dbReference type="FunFam" id="4.10.260.10:FF:000003">
    <property type="entry name" value="G-protein complex gamma subunit Ste18/GpgA"/>
    <property type="match status" value="1"/>
</dbReference>
<dbReference type="GO" id="GO:0007186">
    <property type="term" value="P:G protein-coupled receptor signaling pathway"/>
    <property type="evidence" value="ECO:0007669"/>
    <property type="project" value="InterPro"/>
</dbReference>
<sequence>MNKYKQQKQQSLQETKLQRLAEYNLRLRRELDFPRIRVSEASDSLIRYCRNTRDFLVPSVWGSVDRRDDPYASAIAFYDMCSGNVQPPFFKKIFVEVASFW</sequence>
<keyword evidence="13" id="KW-1185">Reference proteome</keyword>
<evidence type="ECO:0000256" key="10">
    <source>
        <dbReference type="ARBA" id="ARBA00023289"/>
    </source>
</evidence>
<comment type="subunit">
    <text evidence="3">G proteins are composed of 3 units, alpha, beta and gamma.</text>
</comment>
<evidence type="ECO:0000256" key="9">
    <source>
        <dbReference type="ARBA" id="ARBA00023288"/>
    </source>
</evidence>
<dbReference type="OrthoDB" id="19232at2759"/>
<name>A0A9N9DT53_9GLOM</name>
<evidence type="ECO:0000256" key="4">
    <source>
        <dbReference type="ARBA" id="ARBA00016111"/>
    </source>
</evidence>
<accession>A0A9N9DT53</accession>
<dbReference type="PANTHER" id="PTHR28189">
    <property type="entry name" value="GUANINE NUCLEOTIDE-BINDING PROTEIN SUBUNIT GAMMA"/>
    <property type="match status" value="1"/>
</dbReference>
<evidence type="ECO:0000313" key="12">
    <source>
        <dbReference type="EMBL" id="CAG8652465.1"/>
    </source>
</evidence>
<dbReference type="SUPFAM" id="SSF48670">
    <property type="entry name" value="Transducin (heterotrimeric G protein), gamma chain"/>
    <property type="match status" value="1"/>
</dbReference>
<dbReference type="InterPro" id="IPR041848">
    <property type="entry name" value="Ste18_fungal"/>
</dbReference>
<dbReference type="InterPro" id="IPR036284">
    <property type="entry name" value="GGL_sf"/>
</dbReference>
<protein>
    <recommendedName>
        <fullName evidence="4">Guanine nucleotide-binding protein subunit gamma</fullName>
    </recommendedName>
</protein>
<dbReference type="InterPro" id="IPR015898">
    <property type="entry name" value="G-protein_gamma-like_dom"/>
</dbReference>
<reference evidence="12" key="1">
    <citation type="submission" date="2021-06" db="EMBL/GenBank/DDBJ databases">
        <authorList>
            <person name="Kallberg Y."/>
            <person name="Tangrot J."/>
            <person name="Rosling A."/>
        </authorList>
    </citation>
    <scope>NUCLEOTIDE SEQUENCE</scope>
    <source>
        <strain evidence="12">MA453B</strain>
    </source>
</reference>
<dbReference type="AlphaFoldDB" id="A0A9N9DT53"/>
<dbReference type="GO" id="GO:0005834">
    <property type="term" value="C:heterotrimeric G-protein complex"/>
    <property type="evidence" value="ECO:0007669"/>
    <property type="project" value="TreeGrafter"/>
</dbReference>
<dbReference type="EMBL" id="CAJVPY010005897">
    <property type="protein sequence ID" value="CAG8652465.1"/>
    <property type="molecule type" value="Genomic_DNA"/>
</dbReference>
<keyword evidence="10" id="KW-0636">Prenylation</keyword>
<feature type="domain" description="G protein gamma" evidence="11">
    <location>
        <begin position="13"/>
        <end position="80"/>
    </location>
</feature>
<dbReference type="PANTHER" id="PTHR28189:SF1">
    <property type="entry name" value="GUANINE NUCLEOTIDE-BINDING PROTEIN SUBUNIT GAMMA"/>
    <property type="match status" value="1"/>
</dbReference>
<keyword evidence="7" id="KW-0564">Palmitate</keyword>
<comment type="caution">
    <text evidence="12">The sequence shown here is derived from an EMBL/GenBank/DDBJ whole genome shotgun (WGS) entry which is preliminary data.</text>
</comment>
<dbReference type="GO" id="GO:0031681">
    <property type="term" value="F:G-protein beta-subunit binding"/>
    <property type="evidence" value="ECO:0007669"/>
    <property type="project" value="InterPro"/>
</dbReference>
<evidence type="ECO:0000259" key="11">
    <source>
        <dbReference type="SMART" id="SM01224"/>
    </source>
</evidence>